<protein>
    <submittedName>
        <fullName evidence="1">Uncharacterized protein</fullName>
    </submittedName>
</protein>
<dbReference type="Proteomes" id="UP001163603">
    <property type="component" value="Chromosome 11"/>
</dbReference>
<comment type="caution">
    <text evidence="1">The sequence shown here is derived from an EMBL/GenBank/DDBJ whole genome shotgun (WGS) entry which is preliminary data.</text>
</comment>
<reference evidence="2" key="1">
    <citation type="journal article" date="2023" name="G3 (Bethesda)">
        <title>Genome assembly and association tests identify interacting loci associated with vigor, precocity, and sex in interspecific pistachio rootstocks.</title>
        <authorList>
            <person name="Palmer W."/>
            <person name="Jacygrad E."/>
            <person name="Sagayaradj S."/>
            <person name="Cavanaugh K."/>
            <person name="Han R."/>
            <person name="Bertier L."/>
            <person name="Beede B."/>
            <person name="Kafkas S."/>
            <person name="Golino D."/>
            <person name="Preece J."/>
            <person name="Michelmore R."/>
        </authorList>
    </citation>
    <scope>NUCLEOTIDE SEQUENCE [LARGE SCALE GENOMIC DNA]</scope>
</reference>
<name>A0ACC0XT75_9ROSI</name>
<dbReference type="EMBL" id="CM047746">
    <property type="protein sequence ID" value="KAJ0021454.1"/>
    <property type="molecule type" value="Genomic_DNA"/>
</dbReference>
<keyword evidence="2" id="KW-1185">Reference proteome</keyword>
<gene>
    <name evidence="1" type="ORF">Pint_30963</name>
</gene>
<organism evidence="1 2">
    <name type="scientific">Pistacia integerrima</name>
    <dbReference type="NCBI Taxonomy" id="434235"/>
    <lineage>
        <taxon>Eukaryota</taxon>
        <taxon>Viridiplantae</taxon>
        <taxon>Streptophyta</taxon>
        <taxon>Embryophyta</taxon>
        <taxon>Tracheophyta</taxon>
        <taxon>Spermatophyta</taxon>
        <taxon>Magnoliopsida</taxon>
        <taxon>eudicotyledons</taxon>
        <taxon>Gunneridae</taxon>
        <taxon>Pentapetalae</taxon>
        <taxon>rosids</taxon>
        <taxon>malvids</taxon>
        <taxon>Sapindales</taxon>
        <taxon>Anacardiaceae</taxon>
        <taxon>Pistacia</taxon>
    </lineage>
</organism>
<accession>A0ACC0XT75</accession>
<sequence length="1599" mass="179834">MEFIGRTLKKEFKGFGVFTGTIQSYDESSKYFEIVYEDGDSEELDFSEVVSLLENDKVKVSEEGLVHVKPSRGGRKPKKRRRMERKRGESGKSDETLGKVDLNDGFVDLNLNNGDLNLNEEVMGKFKEECGFENGNMIVDVEIKDGLGFDLNAGFNFKLNGGEGFNLNLNDEGLEENMGSVKKEREYIDLNLDVNGEMEESLEVVETRKKECGFDLNLGVDDEVEDDSDSDCVGKVKESVLLESVEELKEVRVTQDFSYGLVGGIRRETSMSVDDFTARDGCNGVQLKDESVIPAATEIDGCQGDMGSSRMQGTGRRKRRRVIDNLNSSTEPVLRRSTRRGSAKNNVQSSSTTCDFSDLSSTAAGVSMMEELPVTLAAERFDEPAVLPPKLQLPPSSQNLDLDGILVLDVFSIYSCLRSFSTLLFLSPFELDDFVAALKCSSPSLLFDCIHVSILRMLRKHLEHLSNEGFESASSCLRSLNWNLLDLITWPVFMVEYFLIHDSVVKPSFDLTRLKLFKSDYYRQPLSVKVEMLRCLCDDMIEMEAIRMELSRRSSGAEPDLEFDRNINNEFGKKRRVAMDMSGGSCLTEEIIEDANDWNSDECCLCKMDGNLLCCDGCPAAYHSKCVGVASDLLPEGDWFCPECALDRHKPWMKPRRSLRGAELLGADPQGRLYFSSCGYLLNYIFLMCRCTCSSDSCEAECTFNFYHRNDLNVVIDVLKSSEIFYGDIINAIFKQLDITVGFNGVQSNLDSLNNVNSSMHTKAEAPDISMPNSMPLASSETCAIMSKIVRKPEESCDAGYSGHLDSDAFKSVNVLDSVTAAERPNVSSEGSAETTQLSSVIQNFQKQEPNYSHRAAKFSNQSDIPGKTPPLGDSSMTSTGSDVRQKIASPGNILSVINTRKVDRQVQCEIAYMNHYSFAQTASSVAEELMPKSSNEIKEEVIKSEEEVISIQMKTILKKSDKFCWPNIQNLNVDTQKERCGWCFSCKVPTDDIDCLFNMNNGNVLGSLKSEVVGLQSKRNKKGHLVDIICHILSIEDRLCGLLVGPWLNPHYTKLWRKNALKAADLASVKHLLLMLESNLHHLAVSAEWLKHVDSLATLGSASHIVIASSRASKQGIGRKKARFLDPEGNPSSNGAGGLSLCWWRGGRVSCQLFSWKVLPHSLVSKAARQAGCAKIPGILYPESSDFSKRSRNVAWRAAVESSTTVEQLAVQVREFDLNIRWDDIENTHPLSIMDKEFKKSSRLFKKAIIRRKCLKEGEGIKYLIDFGKRRNVPDIVVKHGSMVEESSSGRKRYWLKESYVPLHLLKSFEERRIARKSAKLKPGKLLEANRATKKSLRKRGFSYLFSKAEKSEYYQCGHCNKDVLIREAVCCQFCKGFFHKRHIRKSAGTVTVECTYTCYRCQDGRFMKPGKKAAKTGTKKGKVNTRSVKVQSQKSKKATTDCKSVQLKSHKKPVGRRPLRSKNDKQIASVPLRRSTRKIKFVSVPIKKRVGRKKGKQKTKKKISRKPKKDPSWRKQRTQAYYSYWLNGLLLSRKPDDERVMLFRKKFFFDSSENLTDVLDKPKCYLCCDAGYTSTSNFIACEICGGNVFSMFLSRYF</sequence>
<proteinExistence type="predicted"/>
<evidence type="ECO:0000313" key="1">
    <source>
        <dbReference type="EMBL" id="KAJ0021454.1"/>
    </source>
</evidence>
<evidence type="ECO:0000313" key="2">
    <source>
        <dbReference type="Proteomes" id="UP001163603"/>
    </source>
</evidence>